<dbReference type="Gene3D" id="4.10.400.10">
    <property type="entry name" value="Low-density Lipoprotein Receptor"/>
    <property type="match status" value="2"/>
</dbReference>
<dbReference type="Gene3D" id="2.60.40.10">
    <property type="entry name" value="Immunoglobulins"/>
    <property type="match status" value="1"/>
</dbReference>
<dbReference type="SMART" id="SM00192">
    <property type="entry name" value="LDLa"/>
    <property type="match status" value="2"/>
</dbReference>
<keyword evidence="6 9" id="KW-1015">Disulfide bond</keyword>
<evidence type="ECO:0000256" key="2">
    <source>
        <dbReference type="ARBA" id="ARBA00022692"/>
    </source>
</evidence>
<protein>
    <recommendedName>
        <fullName evidence="12">Ig-like domain-containing protein</fullName>
    </recommendedName>
</protein>
<feature type="disulfide bond" evidence="9">
    <location>
        <begin position="49"/>
        <end position="64"/>
    </location>
</feature>
<name>A0ABN7P359_TIMPD</name>
<keyword evidence="5" id="KW-0472">Membrane</keyword>
<dbReference type="InterPro" id="IPR051221">
    <property type="entry name" value="LDLR-related"/>
</dbReference>
<reference evidence="10" key="1">
    <citation type="submission" date="2021-03" db="EMBL/GenBank/DDBJ databases">
        <authorList>
            <person name="Tran Van P."/>
        </authorList>
    </citation>
    <scope>NUCLEOTIDE SEQUENCE</scope>
</reference>
<dbReference type="CDD" id="cd00112">
    <property type="entry name" value="LDLa"/>
    <property type="match status" value="2"/>
</dbReference>
<dbReference type="InterPro" id="IPR013783">
    <property type="entry name" value="Ig-like_fold"/>
</dbReference>
<dbReference type="SUPFAM" id="SSF57424">
    <property type="entry name" value="LDL receptor-like module"/>
    <property type="match status" value="2"/>
</dbReference>
<keyword evidence="3" id="KW-0677">Repeat</keyword>
<comment type="subcellular location">
    <subcellularLocation>
        <location evidence="1">Membrane</location>
        <topology evidence="1">Single-pass membrane protein</topology>
    </subcellularLocation>
</comment>
<evidence type="ECO:0000256" key="5">
    <source>
        <dbReference type="ARBA" id="ARBA00023136"/>
    </source>
</evidence>
<evidence type="ECO:0000256" key="4">
    <source>
        <dbReference type="ARBA" id="ARBA00022989"/>
    </source>
</evidence>
<dbReference type="InterPro" id="IPR036055">
    <property type="entry name" value="LDL_receptor-like_sf"/>
</dbReference>
<keyword evidence="11" id="KW-1185">Reference proteome</keyword>
<evidence type="ECO:0000313" key="10">
    <source>
        <dbReference type="EMBL" id="CAG2061526.1"/>
    </source>
</evidence>
<proteinExistence type="predicted"/>
<dbReference type="InterPro" id="IPR036179">
    <property type="entry name" value="Ig-like_dom_sf"/>
</dbReference>
<evidence type="ECO:0008006" key="12">
    <source>
        <dbReference type="Google" id="ProtNLM"/>
    </source>
</evidence>
<dbReference type="PRINTS" id="PR00261">
    <property type="entry name" value="LDLRECEPTOR"/>
</dbReference>
<keyword evidence="7" id="KW-0675">Receptor</keyword>
<sequence>MNILILFLSIETSPRPTLPTVTPRPTPQCPTGQSACRTGNQCVPRSAICDGRYDCQDFSDEDDCARKPCTRYEFRCENGPCISIRLRCDGKVDCPFDTSDELDCRSKEGLNLKTYPEDQMIKEGREVVFQCRDEGPLRARVRWLRGNGLPLPPGSRDVSGRLEIPDIQV</sequence>
<gene>
    <name evidence="10" type="ORF">TPAB3V08_LOCUS8480</name>
</gene>
<evidence type="ECO:0000256" key="6">
    <source>
        <dbReference type="ARBA" id="ARBA00023157"/>
    </source>
</evidence>
<feature type="disulfide bond" evidence="9">
    <location>
        <begin position="76"/>
        <end position="94"/>
    </location>
</feature>
<organism evidence="10 11">
    <name type="scientific">Timema podura</name>
    <name type="common">Walking stick</name>
    <dbReference type="NCBI Taxonomy" id="61482"/>
    <lineage>
        <taxon>Eukaryota</taxon>
        <taxon>Metazoa</taxon>
        <taxon>Ecdysozoa</taxon>
        <taxon>Arthropoda</taxon>
        <taxon>Hexapoda</taxon>
        <taxon>Insecta</taxon>
        <taxon>Pterygota</taxon>
        <taxon>Neoptera</taxon>
        <taxon>Polyneoptera</taxon>
        <taxon>Phasmatodea</taxon>
        <taxon>Timematodea</taxon>
        <taxon>Timematoidea</taxon>
        <taxon>Timematidae</taxon>
        <taxon>Timema</taxon>
    </lineage>
</organism>
<evidence type="ECO:0000256" key="7">
    <source>
        <dbReference type="ARBA" id="ARBA00023170"/>
    </source>
</evidence>
<dbReference type="InterPro" id="IPR002172">
    <property type="entry name" value="LDrepeatLR_classA_rpt"/>
</dbReference>
<dbReference type="SUPFAM" id="SSF48726">
    <property type="entry name" value="Immunoglobulin"/>
    <property type="match status" value="1"/>
</dbReference>
<evidence type="ECO:0000256" key="8">
    <source>
        <dbReference type="ARBA" id="ARBA00023180"/>
    </source>
</evidence>
<keyword evidence="4" id="KW-1133">Transmembrane helix</keyword>
<dbReference type="PANTHER" id="PTHR22722">
    <property type="entry name" value="LOW-DENSITY LIPOPROTEIN RECEPTOR-RELATED PROTEIN 2-RELATED"/>
    <property type="match status" value="1"/>
</dbReference>
<dbReference type="PROSITE" id="PS50068">
    <property type="entry name" value="LDLRA_2"/>
    <property type="match status" value="2"/>
</dbReference>
<evidence type="ECO:0000313" key="11">
    <source>
        <dbReference type="Proteomes" id="UP001153148"/>
    </source>
</evidence>
<evidence type="ECO:0000256" key="9">
    <source>
        <dbReference type="PROSITE-ProRule" id="PRU00124"/>
    </source>
</evidence>
<dbReference type="Proteomes" id="UP001153148">
    <property type="component" value="Unassembled WGS sequence"/>
</dbReference>
<accession>A0ABN7P359</accession>
<dbReference type="EMBL" id="CAJPIN010016217">
    <property type="protein sequence ID" value="CAG2061526.1"/>
    <property type="molecule type" value="Genomic_DNA"/>
</dbReference>
<dbReference type="Pfam" id="PF00057">
    <property type="entry name" value="Ldl_recept_a"/>
    <property type="match status" value="2"/>
</dbReference>
<evidence type="ECO:0000256" key="1">
    <source>
        <dbReference type="ARBA" id="ARBA00004167"/>
    </source>
</evidence>
<dbReference type="InterPro" id="IPR023415">
    <property type="entry name" value="LDLR_class-A_CS"/>
</dbReference>
<feature type="disulfide bond" evidence="9">
    <location>
        <begin position="69"/>
        <end position="81"/>
    </location>
</feature>
<keyword evidence="8" id="KW-0325">Glycoprotein</keyword>
<keyword evidence="2" id="KW-0812">Transmembrane</keyword>
<comment type="caution">
    <text evidence="10">The sequence shown here is derived from an EMBL/GenBank/DDBJ whole genome shotgun (WGS) entry which is preliminary data.</text>
</comment>
<dbReference type="PROSITE" id="PS01209">
    <property type="entry name" value="LDLRA_1"/>
    <property type="match status" value="1"/>
</dbReference>
<comment type="caution">
    <text evidence="9">Lacks conserved residue(s) required for the propagation of feature annotation.</text>
</comment>
<evidence type="ECO:0000256" key="3">
    <source>
        <dbReference type="ARBA" id="ARBA00022737"/>
    </source>
</evidence>